<feature type="region of interest" description="Disordered" evidence="1">
    <location>
        <begin position="221"/>
        <end position="241"/>
    </location>
</feature>
<dbReference type="VEuPathDB" id="VectorBase:LOC119181190"/>
<dbReference type="EMBL" id="JABSTU010000006">
    <property type="protein sequence ID" value="KAH8027570.1"/>
    <property type="molecule type" value="Genomic_DNA"/>
</dbReference>
<dbReference type="Proteomes" id="UP000821866">
    <property type="component" value="Chromosome 4"/>
</dbReference>
<evidence type="ECO:0000256" key="2">
    <source>
        <dbReference type="SAM" id="Phobius"/>
    </source>
</evidence>
<protein>
    <submittedName>
        <fullName evidence="3">Uncharacterized protein</fullName>
    </submittedName>
</protein>
<keyword evidence="2" id="KW-0472">Membrane</keyword>
<dbReference type="Gene3D" id="3.30.70.1820">
    <property type="entry name" value="L1 transposable element, RRM domain"/>
    <property type="match status" value="1"/>
</dbReference>
<reference evidence="3" key="2">
    <citation type="submission" date="2021-09" db="EMBL/GenBank/DDBJ databases">
        <authorList>
            <person name="Jia N."/>
            <person name="Wang J."/>
            <person name="Shi W."/>
            <person name="Du L."/>
            <person name="Sun Y."/>
            <person name="Zhan W."/>
            <person name="Jiang J."/>
            <person name="Wang Q."/>
            <person name="Zhang B."/>
            <person name="Ji P."/>
            <person name="Sakyi L.B."/>
            <person name="Cui X."/>
            <person name="Yuan T."/>
            <person name="Jiang B."/>
            <person name="Yang W."/>
            <person name="Lam T.T.-Y."/>
            <person name="Chang Q."/>
            <person name="Ding S."/>
            <person name="Wang X."/>
            <person name="Zhu J."/>
            <person name="Ruan X."/>
            <person name="Zhao L."/>
            <person name="Wei J."/>
            <person name="Que T."/>
            <person name="Du C."/>
            <person name="Cheng J."/>
            <person name="Dai P."/>
            <person name="Han X."/>
            <person name="Huang E."/>
            <person name="Gao Y."/>
            <person name="Liu J."/>
            <person name="Shao H."/>
            <person name="Ye R."/>
            <person name="Li L."/>
            <person name="Wei W."/>
            <person name="Wang X."/>
            <person name="Wang C."/>
            <person name="Huo Q."/>
            <person name="Li W."/>
            <person name="Guo W."/>
            <person name="Chen H."/>
            <person name="Chen S."/>
            <person name="Zhou L."/>
            <person name="Zhou L."/>
            <person name="Ni X."/>
            <person name="Tian J."/>
            <person name="Zhou Y."/>
            <person name="Sheng Y."/>
            <person name="Liu T."/>
            <person name="Pan Y."/>
            <person name="Xia L."/>
            <person name="Li J."/>
            <person name="Zhao F."/>
            <person name="Cao W."/>
        </authorList>
    </citation>
    <scope>NUCLEOTIDE SEQUENCE</scope>
    <source>
        <strain evidence="3">Rmic-2018</strain>
        <tissue evidence="3">Larvae</tissue>
    </source>
</reference>
<evidence type="ECO:0000313" key="3">
    <source>
        <dbReference type="EMBL" id="KAH8027570.1"/>
    </source>
</evidence>
<reference evidence="3" key="1">
    <citation type="journal article" date="2020" name="Cell">
        <title>Large-Scale Comparative Analyses of Tick Genomes Elucidate Their Genetic Diversity and Vector Capacities.</title>
        <authorList>
            <consortium name="Tick Genome and Microbiome Consortium (TIGMIC)"/>
            <person name="Jia N."/>
            <person name="Wang J."/>
            <person name="Shi W."/>
            <person name="Du L."/>
            <person name="Sun Y."/>
            <person name="Zhan W."/>
            <person name="Jiang J.F."/>
            <person name="Wang Q."/>
            <person name="Zhang B."/>
            <person name="Ji P."/>
            <person name="Bell-Sakyi L."/>
            <person name="Cui X.M."/>
            <person name="Yuan T.T."/>
            <person name="Jiang B.G."/>
            <person name="Yang W.F."/>
            <person name="Lam T.T."/>
            <person name="Chang Q.C."/>
            <person name="Ding S.J."/>
            <person name="Wang X.J."/>
            <person name="Zhu J.G."/>
            <person name="Ruan X.D."/>
            <person name="Zhao L."/>
            <person name="Wei J.T."/>
            <person name="Ye R.Z."/>
            <person name="Que T.C."/>
            <person name="Du C.H."/>
            <person name="Zhou Y.H."/>
            <person name="Cheng J.X."/>
            <person name="Dai P.F."/>
            <person name="Guo W.B."/>
            <person name="Han X.H."/>
            <person name="Huang E.J."/>
            <person name="Li L.F."/>
            <person name="Wei W."/>
            <person name="Gao Y.C."/>
            <person name="Liu J.Z."/>
            <person name="Shao H.Z."/>
            <person name="Wang X."/>
            <person name="Wang C.C."/>
            <person name="Yang T.C."/>
            <person name="Huo Q.B."/>
            <person name="Li W."/>
            <person name="Chen H.Y."/>
            <person name="Chen S.E."/>
            <person name="Zhou L.G."/>
            <person name="Ni X.B."/>
            <person name="Tian J.H."/>
            <person name="Sheng Y."/>
            <person name="Liu T."/>
            <person name="Pan Y.S."/>
            <person name="Xia L.Y."/>
            <person name="Li J."/>
            <person name="Zhao F."/>
            <person name="Cao W.C."/>
        </authorList>
    </citation>
    <scope>NUCLEOTIDE SEQUENCE</scope>
    <source>
        <strain evidence="3">Rmic-2018</strain>
    </source>
</reference>
<keyword evidence="4" id="KW-1185">Reference proteome</keyword>
<keyword evidence="2" id="KW-0812">Transmembrane</keyword>
<keyword evidence="2" id="KW-1133">Transmembrane helix</keyword>
<organism evidence="3 4">
    <name type="scientific">Rhipicephalus microplus</name>
    <name type="common">Cattle tick</name>
    <name type="synonym">Boophilus microplus</name>
    <dbReference type="NCBI Taxonomy" id="6941"/>
    <lineage>
        <taxon>Eukaryota</taxon>
        <taxon>Metazoa</taxon>
        <taxon>Ecdysozoa</taxon>
        <taxon>Arthropoda</taxon>
        <taxon>Chelicerata</taxon>
        <taxon>Arachnida</taxon>
        <taxon>Acari</taxon>
        <taxon>Parasitiformes</taxon>
        <taxon>Ixodida</taxon>
        <taxon>Ixodoidea</taxon>
        <taxon>Ixodidae</taxon>
        <taxon>Rhipicephalinae</taxon>
        <taxon>Rhipicephalus</taxon>
        <taxon>Boophilus</taxon>
    </lineage>
</organism>
<accession>A0A9J6E022</accession>
<evidence type="ECO:0000313" key="4">
    <source>
        <dbReference type="Proteomes" id="UP000821866"/>
    </source>
</evidence>
<comment type="caution">
    <text evidence="3">The sequence shown here is derived from an EMBL/GenBank/DDBJ whole genome shotgun (WGS) entry which is preliminary data.</text>
</comment>
<feature type="compositionally biased region" description="Polar residues" evidence="1">
    <location>
        <begin position="221"/>
        <end position="238"/>
    </location>
</feature>
<dbReference type="AlphaFoldDB" id="A0A9J6E022"/>
<sequence>MLKELKAETGRLAQGQVDISANVATAQKSFEEGFVAMNTRILKIEAQCDKIDDVKERLILAEEAVKTFEQTSTVMSSRLDVIEDRARRDNLIFHGIPDAKESWIQTEEKIVSLLMQHVDPNITDDVIERAHRLGGSYQENRCRPVIVKFSRFKLRQQVLFKRATFKDCKALPEEQGNADDARPLHSFSRFPIPGVGARRSVYTQLEKAVSAVAGRDQMRKQQQSNALHEQSSIVSSRKTTTRGREKIYGRTQLHSTQFIARRNDVDYMSETRTAVTMSKREVLALLVVFIVYVVIGGAVFMAVEGPREEELRSEIAQLRLEFHADEKRLT</sequence>
<name>A0A9J6E022_RHIMP</name>
<dbReference type="Gene3D" id="1.10.287.70">
    <property type="match status" value="1"/>
</dbReference>
<evidence type="ECO:0000256" key="1">
    <source>
        <dbReference type="SAM" id="MobiDB-lite"/>
    </source>
</evidence>
<feature type="transmembrane region" description="Helical" evidence="2">
    <location>
        <begin position="282"/>
        <end position="303"/>
    </location>
</feature>
<gene>
    <name evidence="3" type="ORF">HPB51_007120</name>
</gene>
<proteinExistence type="predicted"/>